<feature type="domain" description="Tyr recombinase" evidence="2">
    <location>
        <begin position="1"/>
        <end position="56"/>
    </location>
</feature>
<comment type="caution">
    <text evidence="3">The sequence shown here is derived from an EMBL/GenBank/DDBJ whole genome shotgun (WGS) entry which is preliminary data.</text>
</comment>
<proteinExistence type="predicted"/>
<dbReference type="RefSeq" id="WP_379658953.1">
    <property type="nucleotide sequence ID" value="NZ_BAAAUS010000059.1"/>
</dbReference>
<keyword evidence="1" id="KW-0233">DNA recombination</keyword>
<dbReference type="Proteomes" id="UP001597114">
    <property type="component" value="Unassembled WGS sequence"/>
</dbReference>
<dbReference type="PROSITE" id="PS51898">
    <property type="entry name" value="TYR_RECOMBINASE"/>
    <property type="match status" value="1"/>
</dbReference>
<accession>A0ABW4ERS2</accession>
<sequence>MPRIRIHDLRHTAATLIPGSGVPLPLVSKVLRHSQLSITSGLYGHLTPEIARGRLTRTVRRWMRPGWSGPRSRRSPRLWRRST</sequence>
<organism evidence="3 4">
    <name type="scientific">Pseudonocardia yunnanensis</name>
    <dbReference type="NCBI Taxonomy" id="58107"/>
    <lineage>
        <taxon>Bacteria</taxon>
        <taxon>Bacillati</taxon>
        <taxon>Actinomycetota</taxon>
        <taxon>Actinomycetes</taxon>
        <taxon>Pseudonocardiales</taxon>
        <taxon>Pseudonocardiaceae</taxon>
        <taxon>Pseudonocardia</taxon>
    </lineage>
</organism>
<name>A0ABW4ERS2_9PSEU</name>
<evidence type="ECO:0000259" key="2">
    <source>
        <dbReference type="PROSITE" id="PS51898"/>
    </source>
</evidence>
<evidence type="ECO:0000313" key="4">
    <source>
        <dbReference type="Proteomes" id="UP001597114"/>
    </source>
</evidence>
<reference evidence="4" key="1">
    <citation type="journal article" date="2019" name="Int. J. Syst. Evol. Microbiol.">
        <title>The Global Catalogue of Microorganisms (GCM) 10K type strain sequencing project: providing services to taxonomists for standard genome sequencing and annotation.</title>
        <authorList>
            <consortium name="The Broad Institute Genomics Platform"/>
            <consortium name="The Broad Institute Genome Sequencing Center for Infectious Disease"/>
            <person name="Wu L."/>
            <person name="Ma J."/>
        </authorList>
    </citation>
    <scope>NUCLEOTIDE SEQUENCE [LARGE SCALE GENOMIC DNA]</scope>
    <source>
        <strain evidence="4">CCM 7043</strain>
    </source>
</reference>
<evidence type="ECO:0000256" key="1">
    <source>
        <dbReference type="ARBA" id="ARBA00023172"/>
    </source>
</evidence>
<gene>
    <name evidence="3" type="ORF">ACFSJD_06160</name>
</gene>
<evidence type="ECO:0000313" key="3">
    <source>
        <dbReference type="EMBL" id="MFD1517060.1"/>
    </source>
</evidence>
<dbReference type="InterPro" id="IPR011010">
    <property type="entry name" value="DNA_brk_join_enz"/>
</dbReference>
<dbReference type="Pfam" id="PF00589">
    <property type="entry name" value="Phage_integrase"/>
    <property type="match status" value="1"/>
</dbReference>
<dbReference type="Gene3D" id="1.10.443.10">
    <property type="entry name" value="Intergrase catalytic core"/>
    <property type="match status" value="1"/>
</dbReference>
<dbReference type="InterPro" id="IPR002104">
    <property type="entry name" value="Integrase_catalytic"/>
</dbReference>
<dbReference type="SUPFAM" id="SSF56349">
    <property type="entry name" value="DNA breaking-rejoining enzymes"/>
    <property type="match status" value="1"/>
</dbReference>
<dbReference type="InterPro" id="IPR013762">
    <property type="entry name" value="Integrase-like_cat_sf"/>
</dbReference>
<dbReference type="EMBL" id="JBHUCO010000006">
    <property type="protein sequence ID" value="MFD1517060.1"/>
    <property type="molecule type" value="Genomic_DNA"/>
</dbReference>
<keyword evidence="4" id="KW-1185">Reference proteome</keyword>
<protein>
    <submittedName>
        <fullName evidence="3">Tyrosine-type recombinase/integrase</fullName>
    </submittedName>
</protein>